<name>A0AAE4B412_9RHOB</name>
<gene>
    <name evidence="1" type="ORF">NO357_07550</name>
</gene>
<organism evidence="1 2">
    <name type="scientific">Marimonas arenosa</name>
    <dbReference type="NCBI Taxonomy" id="1795305"/>
    <lineage>
        <taxon>Bacteria</taxon>
        <taxon>Pseudomonadati</taxon>
        <taxon>Pseudomonadota</taxon>
        <taxon>Alphaproteobacteria</taxon>
        <taxon>Rhodobacterales</taxon>
        <taxon>Paracoccaceae</taxon>
        <taxon>Marimonas</taxon>
    </lineage>
</organism>
<protein>
    <submittedName>
        <fullName evidence="1">Uncharacterized protein</fullName>
    </submittedName>
</protein>
<evidence type="ECO:0000313" key="2">
    <source>
        <dbReference type="Proteomes" id="UP001226762"/>
    </source>
</evidence>
<dbReference type="Proteomes" id="UP001226762">
    <property type="component" value="Unassembled WGS sequence"/>
</dbReference>
<sequence length="239" mass="25718">MRVLIGAGCFADARSALRLVDRLAGSWLTELGGLLLEDEGFPEIAYSPKQRLVTAAGTFAEIPSRQEFGRLLERDAAAFRDMLSTVARSRKWTFERRRGDLIGSLRAAASGWDMLLLGHSVLRRTTGQVVVILPPQNASWRSAELARDLAQVLGTGLHGLSLELETPASGAAAMQVDRFGDEDALLARLSRIPAAVLVVDLSAGPFRSDDQLRKLHVAARCPIVVLGAGSEPALPVRTA</sequence>
<reference evidence="1" key="1">
    <citation type="submission" date="2022-07" db="EMBL/GenBank/DDBJ databases">
        <authorList>
            <person name="Otstavnykh N."/>
            <person name="Isaeva M."/>
            <person name="Bystritskaya E."/>
        </authorList>
    </citation>
    <scope>NUCLEOTIDE SEQUENCE</scope>
    <source>
        <strain evidence="1">KCTC 52189</strain>
    </source>
</reference>
<accession>A0AAE4B412</accession>
<proteinExistence type="predicted"/>
<evidence type="ECO:0000313" key="1">
    <source>
        <dbReference type="EMBL" id="MDQ2089750.1"/>
    </source>
</evidence>
<reference evidence="1" key="2">
    <citation type="submission" date="2023-02" db="EMBL/GenBank/DDBJ databases">
        <title>'Rhodoalgimonas zhirmunskyi' gen. nov., isolated from a red alga.</title>
        <authorList>
            <person name="Nedashkovskaya O.I."/>
            <person name="Otstavnykh N.Y."/>
            <person name="Bystritskaya E.P."/>
            <person name="Balabanova L.A."/>
            <person name="Isaeva M.P."/>
        </authorList>
    </citation>
    <scope>NUCLEOTIDE SEQUENCE</scope>
    <source>
        <strain evidence="1">KCTC 52189</strain>
    </source>
</reference>
<dbReference type="AlphaFoldDB" id="A0AAE4B412"/>
<dbReference type="EMBL" id="JANHAX010000002">
    <property type="protein sequence ID" value="MDQ2089750.1"/>
    <property type="molecule type" value="Genomic_DNA"/>
</dbReference>
<dbReference type="RefSeq" id="WP_306735019.1">
    <property type="nucleotide sequence ID" value="NZ_JANHAX010000002.1"/>
</dbReference>
<comment type="caution">
    <text evidence="1">The sequence shown here is derived from an EMBL/GenBank/DDBJ whole genome shotgun (WGS) entry which is preliminary data.</text>
</comment>
<keyword evidence="2" id="KW-1185">Reference proteome</keyword>